<reference evidence="3" key="1">
    <citation type="submission" date="2020-07" db="EMBL/GenBank/DDBJ databases">
        <title>Ethylene signaling mediates host invasion by parasitic plants.</title>
        <authorList>
            <person name="Yoshida S."/>
        </authorList>
    </citation>
    <scope>NUCLEOTIDE SEQUENCE</scope>
    <source>
        <strain evidence="3">Okayama</strain>
    </source>
</reference>
<accession>A0A830BWX0</accession>
<organism evidence="3 4">
    <name type="scientific">Phtheirospermum japonicum</name>
    <dbReference type="NCBI Taxonomy" id="374723"/>
    <lineage>
        <taxon>Eukaryota</taxon>
        <taxon>Viridiplantae</taxon>
        <taxon>Streptophyta</taxon>
        <taxon>Embryophyta</taxon>
        <taxon>Tracheophyta</taxon>
        <taxon>Spermatophyta</taxon>
        <taxon>Magnoliopsida</taxon>
        <taxon>eudicotyledons</taxon>
        <taxon>Gunneridae</taxon>
        <taxon>Pentapetalae</taxon>
        <taxon>asterids</taxon>
        <taxon>lamiids</taxon>
        <taxon>Lamiales</taxon>
        <taxon>Orobanchaceae</taxon>
        <taxon>Orobanchaceae incertae sedis</taxon>
        <taxon>Phtheirospermum</taxon>
    </lineage>
</organism>
<feature type="transmembrane region" description="Helical" evidence="1">
    <location>
        <begin position="49"/>
        <end position="70"/>
    </location>
</feature>
<comment type="caution">
    <text evidence="3">The sequence shown here is derived from an EMBL/GenBank/DDBJ whole genome shotgun (WGS) entry which is preliminary data.</text>
</comment>
<name>A0A830BWX0_9LAMI</name>
<proteinExistence type="predicted"/>
<dbReference type="InterPro" id="IPR048354">
    <property type="entry name" value="TOD1_MUCI70_glycTrfase_dom"/>
</dbReference>
<dbReference type="Pfam" id="PF04765">
    <property type="entry name" value="TOD1_MUCI70"/>
    <property type="match status" value="1"/>
</dbReference>
<keyword evidence="1" id="KW-0812">Transmembrane</keyword>
<sequence>MERKTHLAASLIQDNRPHLHDFEHGYSSSKRANHDHTKRTVWNWCSFKLIFVACTLWMFIILVALLFHFVHCQFSVRCFGISKIPMFMRNGGSLPNQQHRCPIPLSNDPNRVYIPENTSSDNIMKKLAYFTEDELSSSKRSKSFPLFGGHQTWRQRNESFKLNSSMKVHCGFMRNSGAEMNHVDMKYVKRCKFLVASGIFGEYDIPHQPSGISSRSKKMFCFLMIIDEKSLTFLKHNFTVRTDGEGGLWMGAWRFIVLSRLPYDEPRRNGKIPKILIHRLVPQARYSIWIDAKMTMTVDPLLMLERYLWQEGHTFAIAQHKYHRSVYEEADANKRRKRYCRPLIDRQMKIYYHEGMEPWSSKKNTTSDVPEGAIIIREHTALNNLFSCLWFNEVDLFTPRDQLSFGYVLYRLGASFKFFMFPNCEYNSLYLLHSHTREHSSPIENEPACNKPDGKYSKLKETRGGLGLWSRYPADLDLVVLPPVVRTSKAG</sequence>
<protein>
    <recommendedName>
        <fullName evidence="2">TOD1/MUCI70 glycosyltransferase-like domain-containing protein</fullName>
    </recommendedName>
</protein>
<feature type="domain" description="TOD1/MUCI70 glycosyltransferase-like" evidence="2">
    <location>
        <begin position="127"/>
        <end position="435"/>
    </location>
</feature>
<dbReference type="AlphaFoldDB" id="A0A830BWX0"/>
<evidence type="ECO:0000313" key="3">
    <source>
        <dbReference type="EMBL" id="GFP88814.1"/>
    </source>
</evidence>
<keyword evidence="1" id="KW-1133">Transmembrane helix</keyword>
<evidence type="ECO:0000313" key="4">
    <source>
        <dbReference type="Proteomes" id="UP000653305"/>
    </source>
</evidence>
<dbReference type="OrthoDB" id="1905162at2759"/>
<dbReference type="PANTHER" id="PTHR12956">
    <property type="entry name" value="ALKALINE CERAMIDASE-RELATED"/>
    <property type="match status" value="1"/>
</dbReference>
<dbReference type="EMBL" id="BMAC01000173">
    <property type="protein sequence ID" value="GFP88814.1"/>
    <property type="molecule type" value="Genomic_DNA"/>
</dbReference>
<dbReference type="PANTHER" id="PTHR12956:SF22">
    <property type="entry name" value="OS06G0724300 PROTEIN"/>
    <property type="match status" value="1"/>
</dbReference>
<gene>
    <name evidence="3" type="ORF">PHJA_001025100</name>
</gene>
<evidence type="ECO:0000259" key="2">
    <source>
        <dbReference type="Pfam" id="PF04765"/>
    </source>
</evidence>
<dbReference type="InterPro" id="IPR006852">
    <property type="entry name" value="TOD1_MUCI70"/>
</dbReference>
<evidence type="ECO:0000256" key="1">
    <source>
        <dbReference type="SAM" id="Phobius"/>
    </source>
</evidence>
<keyword evidence="1" id="KW-0472">Membrane</keyword>
<keyword evidence="4" id="KW-1185">Reference proteome</keyword>
<dbReference type="Proteomes" id="UP000653305">
    <property type="component" value="Unassembled WGS sequence"/>
</dbReference>